<dbReference type="SMART" id="SM00855">
    <property type="entry name" value="PGAM"/>
    <property type="match status" value="1"/>
</dbReference>
<dbReference type="InterPro" id="IPR013078">
    <property type="entry name" value="His_Pase_superF_clade-1"/>
</dbReference>
<dbReference type="SUPFAM" id="SSF53254">
    <property type="entry name" value="Phosphoglycerate mutase-like"/>
    <property type="match status" value="1"/>
</dbReference>
<dbReference type="EMBL" id="CP124535">
    <property type="protein sequence ID" value="WGV16590.1"/>
    <property type="molecule type" value="Genomic_DNA"/>
</dbReference>
<dbReference type="InterPro" id="IPR029033">
    <property type="entry name" value="His_PPase_superfam"/>
</dbReference>
<dbReference type="EC" id="3.1.3.-" evidence="1"/>
<dbReference type="Proteomes" id="UP001230978">
    <property type="component" value="Chromosome"/>
</dbReference>
<keyword evidence="2" id="KW-1185">Reference proteome</keyword>
<reference evidence="1 2" key="1">
    <citation type="submission" date="2023-04" db="EMBL/GenBank/DDBJ databases">
        <title>YMD61, complete Genome.</title>
        <authorList>
            <person name="Zhang J."/>
        </authorList>
    </citation>
    <scope>NUCLEOTIDE SEQUENCE [LARGE SCALE GENOMIC DNA]</scope>
    <source>
        <strain evidence="1 2">YMD61</strain>
    </source>
</reference>
<dbReference type="InterPro" id="IPR050275">
    <property type="entry name" value="PGM_Phosphatase"/>
</dbReference>
<dbReference type="CDD" id="cd07067">
    <property type="entry name" value="HP_PGM_like"/>
    <property type="match status" value="1"/>
</dbReference>
<proteinExistence type="predicted"/>
<gene>
    <name evidence="1" type="ORF">QF092_01895</name>
</gene>
<sequence length="176" mass="19187">MLIHLARHGETAGNGRCYVGRQDLPLTAIGEAQAEGVARALAGRRIGQIWASPLQRAVQTAAPLAQATGLPLRTDPRLMEIDFGILEGRPKGKQSLSLRKAHATTPIDGGESLAQVTERVMDFWRDLPPIADGEVVIVGHYWVNRMLFGRIGDGRDYRPVTGSVVSFTPIWAENLL</sequence>
<dbReference type="PANTHER" id="PTHR48100:SF1">
    <property type="entry name" value="HISTIDINE PHOSPHATASE FAMILY PROTEIN-RELATED"/>
    <property type="match status" value="1"/>
</dbReference>
<dbReference type="Pfam" id="PF00300">
    <property type="entry name" value="His_Phos_1"/>
    <property type="match status" value="1"/>
</dbReference>
<dbReference type="Gene3D" id="3.40.50.1240">
    <property type="entry name" value="Phosphoglycerate mutase-like"/>
    <property type="match status" value="1"/>
</dbReference>
<dbReference type="PANTHER" id="PTHR48100">
    <property type="entry name" value="BROAD-SPECIFICITY PHOSPHATASE YOR283W-RELATED"/>
    <property type="match status" value="1"/>
</dbReference>
<dbReference type="RefSeq" id="WP_281467095.1">
    <property type="nucleotide sequence ID" value="NZ_CP124535.1"/>
</dbReference>
<evidence type="ECO:0000313" key="2">
    <source>
        <dbReference type="Proteomes" id="UP001230978"/>
    </source>
</evidence>
<name>A0ABY8Q8M4_9RHOB</name>
<protein>
    <submittedName>
        <fullName evidence="1">Histidine phosphatase family protein</fullName>
        <ecNumber evidence="1">3.1.3.-</ecNumber>
    </submittedName>
</protein>
<evidence type="ECO:0000313" key="1">
    <source>
        <dbReference type="EMBL" id="WGV16590.1"/>
    </source>
</evidence>
<accession>A0ABY8Q8M4</accession>
<organism evidence="1 2">
    <name type="scientific">Fuscovulum ytuae</name>
    <dbReference type="NCBI Taxonomy" id="3042299"/>
    <lineage>
        <taxon>Bacteria</taxon>
        <taxon>Pseudomonadati</taxon>
        <taxon>Pseudomonadota</taxon>
        <taxon>Alphaproteobacteria</taxon>
        <taxon>Rhodobacterales</taxon>
        <taxon>Paracoccaceae</taxon>
        <taxon>Fuscovulum</taxon>
    </lineage>
</organism>
<dbReference type="GO" id="GO:0016787">
    <property type="term" value="F:hydrolase activity"/>
    <property type="evidence" value="ECO:0007669"/>
    <property type="project" value="UniProtKB-KW"/>
</dbReference>
<keyword evidence="1" id="KW-0378">Hydrolase</keyword>